<dbReference type="InterPro" id="IPR050259">
    <property type="entry name" value="SDR"/>
</dbReference>
<dbReference type="Pfam" id="PF13561">
    <property type="entry name" value="adh_short_C2"/>
    <property type="match status" value="1"/>
</dbReference>
<sequence length="226" mass="24399">MLARNEEKLKRAAEGVLQAGAQSARVLSTDHNDSSRVHQTLEELESLAPSPQRLILNGGGPPFGRFTEISLEEWQSSIQSTLLSHVQILHTMVPRLAKGSSVVVVLSDVVRNAAPEKVLPCSLRLALLGLIKCLALEYSGDGIRFNAISPGPTETQRAVNLLRKAATDQGISEEVARERFVSELPMGRMALPQEVAEVAHFLLSDSAGYVSGMNYICDGCLSTVPL</sequence>
<dbReference type="PRINTS" id="PR00081">
    <property type="entry name" value="GDHRDH"/>
</dbReference>
<gene>
    <name evidence="2" type="ORF">METZ01_LOCUS217767</name>
</gene>
<reference evidence="2" key="1">
    <citation type="submission" date="2018-05" db="EMBL/GenBank/DDBJ databases">
        <authorList>
            <person name="Lanie J.A."/>
            <person name="Ng W.-L."/>
            <person name="Kazmierczak K.M."/>
            <person name="Andrzejewski T.M."/>
            <person name="Davidsen T.M."/>
            <person name="Wayne K.J."/>
            <person name="Tettelin H."/>
            <person name="Glass J.I."/>
            <person name="Rusch D."/>
            <person name="Podicherti R."/>
            <person name="Tsui H.-C.T."/>
            <person name="Winkler M.E."/>
        </authorList>
    </citation>
    <scope>NUCLEOTIDE SEQUENCE</scope>
</reference>
<dbReference type="SUPFAM" id="SSF51735">
    <property type="entry name" value="NAD(P)-binding Rossmann-fold domains"/>
    <property type="match status" value="1"/>
</dbReference>
<accession>A0A382FRQ7</accession>
<dbReference type="PANTHER" id="PTHR42879">
    <property type="entry name" value="3-OXOACYL-(ACYL-CARRIER-PROTEIN) REDUCTASE"/>
    <property type="match status" value="1"/>
</dbReference>
<dbReference type="InterPro" id="IPR036291">
    <property type="entry name" value="NAD(P)-bd_dom_sf"/>
</dbReference>
<evidence type="ECO:0000313" key="2">
    <source>
        <dbReference type="EMBL" id="SVB64913.1"/>
    </source>
</evidence>
<dbReference type="InterPro" id="IPR002347">
    <property type="entry name" value="SDR_fam"/>
</dbReference>
<organism evidence="2">
    <name type="scientific">marine metagenome</name>
    <dbReference type="NCBI Taxonomy" id="408172"/>
    <lineage>
        <taxon>unclassified sequences</taxon>
        <taxon>metagenomes</taxon>
        <taxon>ecological metagenomes</taxon>
    </lineage>
</organism>
<dbReference type="AlphaFoldDB" id="A0A382FRQ7"/>
<protein>
    <recommendedName>
        <fullName evidence="3">SDR family oxidoreductase</fullName>
    </recommendedName>
</protein>
<proteinExistence type="inferred from homology"/>
<name>A0A382FRQ7_9ZZZZ</name>
<evidence type="ECO:0000256" key="1">
    <source>
        <dbReference type="ARBA" id="ARBA00006484"/>
    </source>
</evidence>
<dbReference type="PANTHER" id="PTHR42879:SF6">
    <property type="entry name" value="NADPH-DEPENDENT REDUCTASE BACG"/>
    <property type="match status" value="1"/>
</dbReference>
<comment type="similarity">
    <text evidence="1">Belongs to the short-chain dehydrogenases/reductases (SDR) family.</text>
</comment>
<evidence type="ECO:0008006" key="3">
    <source>
        <dbReference type="Google" id="ProtNLM"/>
    </source>
</evidence>
<dbReference type="EMBL" id="UINC01051131">
    <property type="protein sequence ID" value="SVB64913.1"/>
    <property type="molecule type" value="Genomic_DNA"/>
</dbReference>
<dbReference type="Gene3D" id="3.40.50.720">
    <property type="entry name" value="NAD(P)-binding Rossmann-like Domain"/>
    <property type="match status" value="1"/>
</dbReference>